<evidence type="ECO:0000256" key="1">
    <source>
        <dbReference type="ARBA" id="ARBA00000822"/>
    </source>
</evidence>
<feature type="region of interest" description="Disordered" evidence="9">
    <location>
        <begin position="700"/>
        <end position="727"/>
    </location>
</feature>
<feature type="compositionally biased region" description="Basic and acidic residues" evidence="9">
    <location>
        <begin position="702"/>
        <end position="713"/>
    </location>
</feature>
<evidence type="ECO:0000256" key="9">
    <source>
        <dbReference type="SAM" id="MobiDB-lite"/>
    </source>
</evidence>
<dbReference type="InterPro" id="IPR017853">
    <property type="entry name" value="GH"/>
</dbReference>
<sequence length="727" mass="80648">MNAWGFCGVGPQYCGQGCQEQYGQCGEDVIANDEHEGADDGVSDGRRTRKKKHRAPRRNPHGFDLQDSIRGANSQEGLQFRIPASVPKLPPNGTLVNIAYFPGWTQFRGQGRNKCHQRPYLPSAIPWSSLDYVIFAFVYFDEDNELYPADPSDEDLYFTINRLKQPTQTRVLISIGGWSFTHPDSWRDGGTRHRFETMVRSADSRAEFIESCIEFVKFYGFDGVDIDYEYPTIHERGFMTLLFQEMRKAFDAEGSGLVLSLAGASFEEGVQGFELSKVAEAVDFMMIMAYDLYGSYDPTQLVNIHTTLFQTRTETHSGHSVQGAVELYLDHGVPREKLVLGLALYGKTFLLTDPHNIAPGRAHFSAGGDPTSCIETSGDMAYNEIAPLIHPVRRIKPIWDKESKAFYFVYGSQHNNWVGYDDRPSLDLKLQMVVELDLAGVMWWSLDQDLDATSQYPAHPIQKWTGDDGGGGGGGGIEVQRKAIPQVTFGVPQADIKNVVTVAEALPSPSPSPAPPAAPKPETHPEAPTSKQVDTLYKATVSCPTIAAPPAHLATISTGLLGKPGLVPYVAAKRKRCPVVVEYPHVLPAAPVGNTVMTKCISPAGLSCPESWQAFVCRADGWSAASPCYDKAKLSPAVYFYGDVALVRTTARDRNVQVSIASSVDRKKKQDDKLSIPIESKRPAYINEAQKVQLHKQLLKSIQEKNLRKQERKERRKKMGMQKKDKK</sequence>
<keyword evidence="3 8" id="KW-0378">Hydrolase</keyword>
<dbReference type="SMART" id="SM00636">
    <property type="entry name" value="Glyco_18"/>
    <property type="match status" value="1"/>
</dbReference>
<evidence type="ECO:0000256" key="7">
    <source>
        <dbReference type="ARBA" id="ARBA00023326"/>
    </source>
</evidence>
<evidence type="ECO:0000313" key="12">
    <source>
        <dbReference type="Proteomes" id="UP000696485"/>
    </source>
</evidence>
<evidence type="ECO:0000256" key="5">
    <source>
        <dbReference type="ARBA" id="ARBA00023277"/>
    </source>
</evidence>
<keyword evidence="6 8" id="KW-0326">Glycosidase</keyword>
<dbReference type="Pfam" id="PF00704">
    <property type="entry name" value="Glyco_hydro_18"/>
    <property type="match status" value="1"/>
</dbReference>
<feature type="domain" description="GH18" evidence="10">
    <location>
        <begin position="95"/>
        <end position="460"/>
    </location>
</feature>
<feature type="region of interest" description="Disordered" evidence="9">
    <location>
        <begin position="505"/>
        <end position="531"/>
    </location>
</feature>
<keyword evidence="12" id="KW-1185">Reference proteome</keyword>
<feature type="region of interest" description="Disordered" evidence="9">
    <location>
        <begin position="34"/>
        <end position="66"/>
    </location>
</feature>
<dbReference type="SUPFAM" id="SSF57016">
    <property type="entry name" value="Plant lectins/antimicrobial peptides"/>
    <property type="match status" value="1"/>
</dbReference>
<dbReference type="InterPro" id="IPR001579">
    <property type="entry name" value="Glyco_hydro_18_chit_AS"/>
</dbReference>
<protein>
    <recommendedName>
        <fullName evidence="10">GH18 domain-containing protein</fullName>
    </recommendedName>
</protein>
<feature type="compositionally biased region" description="Pro residues" evidence="9">
    <location>
        <begin position="508"/>
        <end position="519"/>
    </location>
</feature>
<name>A0A9P5SIM6_9FUNG</name>
<dbReference type="InterPro" id="IPR001223">
    <property type="entry name" value="Glyco_hydro18_cat"/>
</dbReference>
<evidence type="ECO:0000256" key="3">
    <source>
        <dbReference type="ARBA" id="ARBA00022801"/>
    </source>
</evidence>
<organism evidence="11 12">
    <name type="scientific">Podila minutissima</name>
    <dbReference type="NCBI Taxonomy" id="64525"/>
    <lineage>
        <taxon>Eukaryota</taxon>
        <taxon>Fungi</taxon>
        <taxon>Fungi incertae sedis</taxon>
        <taxon>Mucoromycota</taxon>
        <taxon>Mortierellomycotina</taxon>
        <taxon>Mortierellomycetes</taxon>
        <taxon>Mortierellales</taxon>
        <taxon>Mortierellaceae</taxon>
        <taxon>Podila</taxon>
    </lineage>
</organism>
<evidence type="ECO:0000256" key="2">
    <source>
        <dbReference type="ARBA" id="ARBA00022669"/>
    </source>
</evidence>
<keyword evidence="2" id="KW-0147">Chitin-binding</keyword>
<dbReference type="InterPro" id="IPR050314">
    <property type="entry name" value="Glycosyl_Hydrlase_18"/>
</dbReference>
<dbReference type="PROSITE" id="PS01095">
    <property type="entry name" value="GH18_1"/>
    <property type="match status" value="1"/>
</dbReference>
<dbReference type="AlphaFoldDB" id="A0A9P5SIM6"/>
<evidence type="ECO:0000256" key="8">
    <source>
        <dbReference type="RuleBase" id="RU000489"/>
    </source>
</evidence>
<dbReference type="Gene3D" id="3.10.50.10">
    <property type="match status" value="1"/>
</dbReference>
<evidence type="ECO:0000259" key="10">
    <source>
        <dbReference type="PROSITE" id="PS51910"/>
    </source>
</evidence>
<evidence type="ECO:0000313" key="11">
    <source>
        <dbReference type="EMBL" id="KAF9327206.1"/>
    </source>
</evidence>
<dbReference type="GO" id="GO:0006032">
    <property type="term" value="P:chitin catabolic process"/>
    <property type="evidence" value="ECO:0007669"/>
    <property type="project" value="UniProtKB-KW"/>
</dbReference>
<proteinExistence type="predicted"/>
<gene>
    <name evidence="11" type="ORF">BG006_009465</name>
</gene>
<dbReference type="EMBL" id="JAAAUY010000690">
    <property type="protein sequence ID" value="KAF9327206.1"/>
    <property type="molecule type" value="Genomic_DNA"/>
</dbReference>
<feature type="compositionally biased region" description="Basic residues" evidence="9">
    <location>
        <begin position="47"/>
        <end position="60"/>
    </location>
</feature>
<keyword evidence="4" id="KW-0146">Chitin degradation</keyword>
<comment type="caution">
    <text evidence="11">The sequence shown here is derived from an EMBL/GenBank/DDBJ whole genome shotgun (WGS) entry which is preliminary data.</text>
</comment>
<dbReference type="Gene3D" id="3.20.20.80">
    <property type="entry name" value="Glycosidases"/>
    <property type="match status" value="1"/>
</dbReference>
<dbReference type="GO" id="GO:0000272">
    <property type="term" value="P:polysaccharide catabolic process"/>
    <property type="evidence" value="ECO:0007669"/>
    <property type="project" value="UniProtKB-KW"/>
</dbReference>
<dbReference type="SUPFAM" id="SSF51445">
    <property type="entry name" value="(Trans)glycosidases"/>
    <property type="match status" value="1"/>
</dbReference>
<keyword evidence="5" id="KW-0119">Carbohydrate metabolism</keyword>
<keyword evidence="7" id="KW-0624">Polysaccharide degradation</keyword>
<evidence type="ECO:0000256" key="6">
    <source>
        <dbReference type="ARBA" id="ARBA00023295"/>
    </source>
</evidence>
<feature type="compositionally biased region" description="Basic residues" evidence="9">
    <location>
        <begin position="714"/>
        <end position="727"/>
    </location>
</feature>
<dbReference type="PANTHER" id="PTHR11177">
    <property type="entry name" value="CHITINASE"/>
    <property type="match status" value="1"/>
</dbReference>
<accession>A0A9P5SIM6</accession>
<comment type="catalytic activity">
    <reaction evidence="1">
        <text>Random endo-hydrolysis of N-acetyl-beta-D-glucosaminide (1-&gt;4)-beta-linkages in chitin and chitodextrins.</text>
        <dbReference type="EC" id="3.2.1.14"/>
    </reaction>
</comment>
<dbReference type="InterPro" id="IPR029070">
    <property type="entry name" value="Chitinase_insertion_sf"/>
</dbReference>
<dbReference type="PROSITE" id="PS51910">
    <property type="entry name" value="GH18_2"/>
    <property type="match status" value="1"/>
</dbReference>
<dbReference type="GO" id="GO:0008843">
    <property type="term" value="F:endochitinase activity"/>
    <property type="evidence" value="ECO:0007669"/>
    <property type="project" value="UniProtKB-EC"/>
</dbReference>
<dbReference type="InterPro" id="IPR011583">
    <property type="entry name" value="Chitinase_II/V-like_cat"/>
</dbReference>
<dbReference type="GO" id="GO:0008061">
    <property type="term" value="F:chitin binding"/>
    <property type="evidence" value="ECO:0007669"/>
    <property type="project" value="UniProtKB-KW"/>
</dbReference>
<dbReference type="Proteomes" id="UP000696485">
    <property type="component" value="Unassembled WGS sequence"/>
</dbReference>
<reference evidence="11" key="1">
    <citation type="journal article" date="2020" name="Fungal Divers.">
        <title>Resolving the Mortierellaceae phylogeny through synthesis of multi-gene phylogenetics and phylogenomics.</title>
        <authorList>
            <person name="Vandepol N."/>
            <person name="Liber J."/>
            <person name="Desiro A."/>
            <person name="Na H."/>
            <person name="Kennedy M."/>
            <person name="Barry K."/>
            <person name="Grigoriev I.V."/>
            <person name="Miller A.N."/>
            <person name="O'Donnell K."/>
            <person name="Stajich J.E."/>
            <person name="Bonito G."/>
        </authorList>
    </citation>
    <scope>NUCLEOTIDE SEQUENCE</scope>
    <source>
        <strain evidence="11">NVP1</strain>
    </source>
</reference>
<dbReference type="SUPFAM" id="SSF54556">
    <property type="entry name" value="Chitinase insertion domain"/>
    <property type="match status" value="1"/>
</dbReference>
<dbReference type="InterPro" id="IPR036861">
    <property type="entry name" value="Endochitinase-like_sf"/>
</dbReference>
<evidence type="ECO:0000256" key="4">
    <source>
        <dbReference type="ARBA" id="ARBA00023024"/>
    </source>
</evidence>
<dbReference type="PANTHER" id="PTHR11177:SF317">
    <property type="entry name" value="CHITINASE 12-RELATED"/>
    <property type="match status" value="1"/>
</dbReference>
<dbReference type="CDD" id="cd00035">
    <property type="entry name" value="ChtBD1"/>
    <property type="match status" value="1"/>
</dbReference>